<evidence type="ECO:0000313" key="1">
    <source>
        <dbReference type="Proteomes" id="UP000790787"/>
    </source>
</evidence>
<protein>
    <submittedName>
        <fullName evidence="2">Uncharacterized protein LOC142181082</fullName>
    </submittedName>
</protein>
<keyword evidence="1" id="KW-1185">Reference proteome</keyword>
<accession>A0AC58UIJ5</accession>
<dbReference type="RefSeq" id="XP_075109317.1">
    <property type="nucleotide sequence ID" value="XM_075253216.1"/>
</dbReference>
<name>A0AC58UIJ5_TOBAC</name>
<evidence type="ECO:0000313" key="2">
    <source>
        <dbReference type="RefSeq" id="XP_075109317.1"/>
    </source>
</evidence>
<reference evidence="1" key="1">
    <citation type="journal article" date="2014" name="Nat. Commun.">
        <title>The tobacco genome sequence and its comparison with those of tomato and potato.</title>
        <authorList>
            <person name="Sierro N."/>
            <person name="Battey J.N."/>
            <person name="Ouadi S."/>
            <person name="Bakaher N."/>
            <person name="Bovet L."/>
            <person name="Willig A."/>
            <person name="Goepfert S."/>
            <person name="Peitsch M.C."/>
            <person name="Ivanov N.V."/>
        </authorList>
    </citation>
    <scope>NUCLEOTIDE SEQUENCE [LARGE SCALE GENOMIC DNA]</scope>
</reference>
<gene>
    <name evidence="2" type="primary">LOC142181082</name>
</gene>
<dbReference type="Proteomes" id="UP000790787">
    <property type="component" value="Chromosome 5"/>
</dbReference>
<organism evidence="1 2">
    <name type="scientific">Nicotiana tabacum</name>
    <name type="common">Common tobacco</name>
    <dbReference type="NCBI Taxonomy" id="4097"/>
    <lineage>
        <taxon>Eukaryota</taxon>
        <taxon>Viridiplantae</taxon>
        <taxon>Streptophyta</taxon>
        <taxon>Embryophyta</taxon>
        <taxon>Tracheophyta</taxon>
        <taxon>Spermatophyta</taxon>
        <taxon>Magnoliopsida</taxon>
        <taxon>eudicotyledons</taxon>
        <taxon>Gunneridae</taxon>
        <taxon>Pentapetalae</taxon>
        <taxon>asterids</taxon>
        <taxon>lamiids</taxon>
        <taxon>Solanales</taxon>
        <taxon>Solanaceae</taxon>
        <taxon>Nicotianoideae</taxon>
        <taxon>Nicotianeae</taxon>
        <taxon>Nicotiana</taxon>
    </lineage>
</organism>
<proteinExistence type="predicted"/>
<reference evidence="2" key="2">
    <citation type="submission" date="2025-08" db="UniProtKB">
        <authorList>
            <consortium name="RefSeq"/>
        </authorList>
    </citation>
    <scope>IDENTIFICATION</scope>
    <source>
        <tissue evidence="2">Leaf</tissue>
    </source>
</reference>
<sequence>MSTAAKTIIAELNKGDKLNGDNYEIWSMKIQYAPEEKKALNVSIMPPESGDTPQHDRDLEAYQAWKKKNSLARIMLLSSMDDDIMREFRQYDNAKDMWSALKEKFGHTSVAKMRALTIKFDTYKKRPDHTMRKHLRHMSNMVNELKDVGHVLTEEQQVQTVIRSLP</sequence>